<evidence type="ECO:0000256" key="7">
    <source>
        <dbReference type="SAM" id="Phobius"/>
    </source>
</evidence>
<dbReference type="PANTHER" id="PTHR22776:SF89">
    <property type="entry name" value="CKLF-LIKE MARVEL TRANSMEMBRANE DOMAIN-CONTAINING PROTEIN 7"/>
    <property type="match status" value="1"/>
</dbReference>
<feature type="domain" description="MARVEL" evidence="8">
    <location>
        <begin position="170"/>
        <end position="296"/>
    </location>
</feature>
<dbReference type="Proteomes" id="UP000265300">
    <property type="component" value="Unplaced"/>
</dbReference>
<feature type="transmembrane region" description="Helical" evidence="7">
    <location>
        <begin position="176"/>
        <end position="193"/>
    </location>
</feature>
<feature type="region of interest" description="Disordered" evidence="6">
    <location>
        <begin position="532"/>
        <end position="560"/>
    </location>
</feature>
<dbReference type="PROSITE" id="PS51225">
    <property type="entry name" value="MARVEL"/>
    <property type="match status" value="1"/>
</dbReference>
<evidence type="ECO:0000256" key="3">
    <source>
        <dbReference type="ARBA" id="ARBA00022989"/>
    </source>
</evidence>
<evidence type="ECO:0000256" key="1">
    <source>
        <dbReference type="ARBA" id="ARBA00004141"/>
    </source>
</evidence>
<feature type="transmembrane region" description="Helical" evidence="7">
    <location>
        <begin position="243"/>
        <end position="261"/>
    </location>
</feature>
<organism evidence="9 10">
    <name type="scientific">Lipotes vexillifer</name>
    <name type="common">Yangtze river dolphin</name>
    <dbReference type="NCBI Taxonomy" id="118797"/>
    <lineage>
        <taxon>Eukaryota</taxon>
        <taxon>Metazoa</taxon>
        <taxon>Chordata</taxon>
        <taxon>Craniata</taxon>
        <taxon>Vertebrata</taxon>
        <taxon>Euteleostomi</taxon>
        <taxon>Mammalia</taxon>
        <taxon>Eutheria</taxon>
        <taxon>Laurasiatheria</taxon>
        <taxon>Artiodactyla</taxon>
        <taxon>Whippomorpha</taxon>
        <taxon>Cetacea</taxon>
        <taxon>Odontoceti</taxon>
        <taxon>Lipotidae</taxon>
        <taxon>Lipotes</taxon>
    </lineage>
</organism>
<gene>
    <name evidence="10" type="primary">LOC103080882</name>
</gene>
<keyword evidence="4 5" id="KW-0472">Membrane</keyword>
<reference evidence="10" key="1">
    <citation type="submission" date="2025-08" db="UniProtKB">
        <authorList>
            <consortium name="RefSeq"/>
        </authorList>
    </citation>
    <scope>IDENTIFICATION</scope>
</reference>
<evidence type="ECO:0000313" key="9">
    <source>
        <dbReference type="Proteomes" id="UP000265300"/>
    </source>
</evidence>
<evidence type="ECO:0000256" key="6">
    <source>
        <dbReference type="SAM" id="MobiDB-lite"/>
    </source>
</evidence>
<dbReference type="GeneID" id="103080882"/>
<evidence type="ECO:0000256" key="5">
    <source>
        <dbReference type="PROSITE-ProRule" id="PRU00581"/>
    </source>
</evidence>
<dbReference type="OrthoDB" id="5982489at2759"/>
<feature type="compositionally biased region" description="Basic and acidic residues" evidence="6">
    <location>
        <begin position="419"/>
        <end position="439"/>
    </location>
</feature>
<keyword evidence="2 5" id="KW-0812">Transmembrane</keyword>
<dbReference type="STRING" id="118797.A0A340XUQ4"/>
<feature type="transmembrane region" description="Helical" evidence="7">
    <location>
        <begin position="205"/>
        <end position="223"/>
    </location>
</feature>
<name>A0A340XUQ4_LIPVE</name>
<feature type="region of interest" description="Disordered" evidence="6">
    <location>
        <begin position="103"/>
        <end position="140"/>
    </location>
</feature>
<evidence type="ECO:0000256" key="2">
    <source>
        <dbReference type="ARBA" id="ARBA00022692"/>
    </source>
</evidence>
<comment type="subcellular location">
    <subcellularLocation>
        <location evidence="1">Membrane</location>
        <topology evidence="1">Multi-pass membrane protein</topology>
    </subcellularLocation>
</comment>
<dbReference type="AlphaFoldDB" id="A0A340XUQ4"/>
<evidence type="ECO:0000256" key="4">
    <source>
        <dbReference type="ARBA" id="ARBA00023136"/>
    </source>
</evidence>
<feature type="transmembrane region" description="Helical" evidence="7">
    <location>
        <begin position="270"/>
        <end position="292"/>
    </location>
</feature>
<feature type="region of interest" description="Disordered" evidence="6">
    <location>
        <begin position="400"/>
        <end position="441"/>
    </location>
</feature>
<dbReference type="PANTHER" id="PTHR22776">
    <property type="entry name" value="MARVEL-CONTAINING POTENTIAL LIPID RAFT-ASSOCIATED PROTEIN"/>
    <property type="match status" value="1"/>
</dbReference>
<dbReference type="InterPro" id="IPR008253">
    <property type="entry name" value="Marvel"/>
</dbReference>
<protein>
    <submittedName>
        <fullName evidence="10">Uncharacterized protein LOC103080882</fullName>
    </submittedName>
</protein>
<dbReference type="InParanoid" id="A0A340XUQ4"/>
<keyword evidence="3 7" id="KW-1133">Transmembrane helix</keyword>
<feature type="region of interest" description="Disordered" evidence="6">
    <location>
        <begin position="24"/>
        <end position="49"/>
    </location>
</feature>
<evidence type="ECO:0000259" key="8">
    <source>
        <dbReference type="PROSITE" id="PS51225"/>
    </source>
</evidence>
<proteinExistence type="predicted"/>
<dbReference type="KEGG" id="lve:103080882"/>
<accession>A0A340XUQ4</accession>
<evidence type="ECO:0000313" key="10">
    <source>
        <dbReference type="RefSeq" id="XP_007464988.1"/>
    </source>
</evidence>
<keyword evidence="9" id="KW-1185">Reference proteome</keyword>
<dbReference type="InterPro" id="IPR050578">
    <property type="entry name" value="MARVEL-CKLF_proteins"/>
</dbReference>
<dbReference type="Pfam" id="PF01284">
    <property type="entry name" value="MARVEL"/>
    <property type="match status" value="1"/>
</dbReference>
<dbReference type="RefSeq" id="XP_007464988.1">
    <property type="nucleotide sequence ID" value="XM_007464926.1"/>
</dbReference>
<sequence length="574" mass="62019">MGSKGVEAARCGWRGGKTRRQRVATSSDYFRSKLGGTWANGSPRNPAKSRLQWTPEMPVVLKLRHTSESLPLAHIRSRTHTRSQEAETQLCPGLAHLGKATARGVRFPPPSSRTFAPPRGRGLPPPFRRTRSRPSPPLRFWPSASGAPGAGAGAGQLGASSSEGLLDPVYPRTHAALLKVAQMVSLLIAFICVRSSLWTSYSAYSYFEVVTICNLIMILAFYLVHLFRLYRVLTCISWPLSELLHYLIGTLLLLIASIVAASKSYNQSRLVAGAIFGFLATFLCLASVWLSYKISCVTQSTVVSELQPVNSHRCSEELTDVDFMCKIYVNILKRTLFCYQWQTLNGGNPWAGRAPAQASWPHAALGEGWPCTWAGPGRRQEWEIEKGDFSALKKKKKCQAPPALKGAARLPTRHQTNGHSDRPRLERAGHREKLPRETAAKQNLRGAGCGLRAPGLLPRPGAAVLGRVGAGGGGGETQEVSCFLPTAGRGRGRVPVPPRGAGAGSPARGALPGSAAAPRGLGLPFYGKLTGPRRWPPAPAAPPFGGRGEPSSSDSRVREQKHNLHVLFGLQALR</sequence>
<dbReference type="GO" id="GO:0016020">
    <property type="term" value="C:membrane"/>
    <property type="evidence" value="ECO:0007669"/>
    <property type="project" value="UniProtKB-SubCell"/>
</dbReference>